<dbReference type="PATRIC" id="fig|28084.5.peg.2864"/>
<dbReference type="InterPro" id="IPR010263">
    <property type="entry name" value="T6SS_TssK"/>
</dbReference>
<evidence type="ECO:0000313" key="4">
    <source>
        <dbReference type="Proteomes" id="UP000277577"/>
    </source>
</evidence>
<dbReference type="Proteomes" id="UP000054921">
    <property type="component" value="Unassembled WGS sequence"/>
</dbReference>
<keyword evidence="4" id="KW-1185">Reference proteome</keyword>
<accession>A0A0W0SC61</accession>
<sequence length="462" mass="53554">MIWNTPIDWEHGLFLQPQHFQYTELNQHYIHSQFLRYITPFFWGFSELEINDKSFKSGIFDIEKMSFFLPSGEFVEIDVNAKFLPRSFKSDWPANANSLKVYIGVKELSKNVANVTTIENLENLNNVGTRYISYSAGDELPDYYHQGAQAHLRSLFYVVKLFWEFEIENTHNYSIIQVAELRRTNDEIYYAPDFYPSCVSINAHKNLIALLNRIQNDLVKTTSKLEQFKQPLDMYSTHIDNSNFARLFSLRSLLRNVAVMDHLLNAKTVHPWEVYGLLQQLISELSFYSTEINFFEGGSGTISAMPVYDHSDLSKSYKLIEALVTKLLTIITADPDRIRRMVKEKNHYYADLGNSFIRKDRNYFLVIYAQDDQEEIAEMIKDFGKLCAYSEIENYIDFALPGAPISRLLSVPEGIPKGTNCLYYHIDHKSVMWSKIEMERKVAFYLGKTPVDIVIDIVAVGG</sequence>
<name>A0A0W0SC61_9GAMM</name>
<dbReference type="NCBIfam" id="TIGR03353">
    <property type="entry name" value="VI_chp_4"/>
    <property type="match status" value="1"/>
</dbReference>
<dbReference type="EMBL" id="LNXW01000013">
    <property type="protein sequence ID" value="KTC80628.1"/>
    <property type="molecule type" value="Genomic_DNA"/>
</dbReference>
<evidence type="ECO:0000313" key="2">
    <source>
        <dbReference type="EMBL" id="VEB34663.1"/>
    </source>
</evidence>
<dbReference type="AlphaFoldDB" id="A0A0W0SC61"/>
<dbReference type="OrthoDB" id="9775333at2"/>
<proteinExistence type="predicted"/>
<organism evidence="1 3">
    <name type="scientific">Legionella cherrii</name>
    <dbReference type="NCBI Taxonomy" id="28084"/>
    <lineage>
        <taxon>Bacteria</taxon>
        <taxon>Pseudomonadati</taxon>
        <taxon>Pseudomonadota</taxon>
        <taxon>Gammaproteobacteria</taxon>
        <taxon>Legionellales</taxon>
        <taxon>Legionellaceae</taxon>
        <taxon>Legionella</taxon>
    </lineage>
</organism>
<dbReference type="Pfam" id="PF05936">
    <property type="entry name" value="T6SS_VasE"/>
    <property type="match status" value="1"/>
</dbReference>
<protein>
    <submittedName>
        <fullName evidence="2">Uncharacterized protein conserved in bacteria</fullName>
    </submittedName>
</protein>
<dbReference type="PANTHER" id="PTHR35566">
    <property type="entry name" value="BLR3599 PROTEIN"/>
    <property type="match status" value="1"/>
</dbReference>
<dbReference type="RefSeq" id="WP_028382578.1">
    <property type="nucleotide sequence ID" value="NZ_CAAAIT010000005.1"/>
</dbReference>
<evidence type="ECO:0000313" key="3">
    <source>
        <dbReference type="Proteomes" id="UP000054921"/>
    </source>
</evidence>
<reference evidence="2 4" key="2">
    <citation type="submission" date="2018-12" db="EMBL/GenBank/DDBJ databases">
        <authorList>
            <consortium name="Pathogen Informatics"/>
        </authorList>
    </citation>
    <scope>NUCLEOTIDE SEQUENCE [LARGE SCALE GENOMIC DNA]</scope>
    <source>
        <strain evidence="2 4">NCTC11976</strain>
    </source>
</reference>
<dbReference type="STRING" id="28084.Lche_2648"/>
<reference evidence="1 3" key="1">
    <citation type="submission" date="2015-11" db="EMBL/GenBank/DDBJ databases">
        <title>Genomic analysis of 38 Legionella species identifies large and diverse effector repertoires.</title>
        <authorList>
            <person name="Burstein D."/>
            <person name="Amaro F."/>
            <person name="Zusman T."/>
            <person name="Lifshitz Z."/>
            <person name="Cohen O."/>
            <person name="Gilbert J.A."/>
            <person name="Pupko T."/>
            <person name="Shuman H.A."/>
            <person name="Segal G."/>
        </authorList>
    </citation>
    <scope>NUCLEOTIDE SEQUENCE [LARGE SCALE GENOMIC DNA]</scope>
    <source>
        <strain evidence="1 3">ORW</strain>
    </source>
</reference>
<dbReference type="PANTHER" id="PTHR35566:SF1">
    <property type="entry name" value="TYPE VI SECRETION SYSTEM BASEPLATE COMPONENT TSSK1"/>
    <property type="match status" value="1"/>
</dbReference>
<dbReference type="Proteomes" id="UP000277577">
    <property type="component" value="Chromosome"/>
</dbReference>
<dbReference type="EMBL" id="LR134173">
    <property type="protein sequence ID" value="VEB34663.1"/>
    <property type="molecule type" value="Genomic_DNA"/>
</dbReference>
<gene>
    <name evidence="1" type="ORF">Lche_2648</name>
    <name evidence="2" type="ORF">NCTC11976_00955</name>
</gene>
<evidence type="ECO:0000313" key="1">
    <source>
        <dbReference type="EMBL" id="KTC80628.1"/>
    </source>
</evidence>